<dbReference type="SUPFAM" id="SSF53098">
    <property type="entry name" value="Ribonuclease H-like"/>
    <property type="match status" value="1"/>
</dbReference>
<dbReference type="KEGG" id="rhom:FRIFI_2459"/>
<dbReference type="GO" id="GO:0004527">
    <property type="term" value="F:exonuclease activity"/>
    <property type="evidence" value="ECO:0007669"/>
    <property type="project" value="UniProtKB-KW"/>
</dbReference>
<dbReference type="EMBL" id="LN650648">
    <property type="protein sequence ID" value="CEI73984.1"/>
    <property type="molecule type" value="Genomic_DNA"/>
</dbReference>
<gene>
    <name evidence="2" type="ORF">FRIFI_2459</name>
</gene>
<evidence type="ECO:0000313" key="3">
    <source>
        <dbReference type="Proteomes" id="UP000245695"/>
    </source>
</evidence>
<name>A0A2P2BXT6_9FIRM</name>
<dbReference type="Proteomes" id="UP000245695">
    <property type="component" value="Chromosome 1"/>
</dbReference>
<sequence>MEIITNTLDNFVNIPSDSFVFDIETTGLSPKFCKVILIGILFNKDNKTIIKQYFAQTEDDEKDLLLAFINDISTFDTHITFNGLAFDIPFLNSRFNKYNIDFELNKNDDIDILNIVRPFKGLLSLSDCKLKTIEKYIGISREDTISGKESVKLYKEFVSSKSDDLKSKILLHNYEDIYYLGYLYKIKDILEEKLKPIVINNKDLFLKLIPLSFKINNSKLTLKYNIFDGNKVPINIYSDNYSILSDDKHILLSISLNKGIDKDNNIVLFYQLNKIIPLKVNDNFLDLNIYNLCEYIIKKELKSL</sequence>
<dbReference type="InterPro" id="IPR036397">
    <property type="entry name" value="RNaseH_sf"/>
</dbReference>
<evidence type="ECO:0000259" key="1">
    <source>
        <dbReference type="Pfam" id="PF13482"/>
    </source>
</evidence>
<organism evidence="2 3">
    <name type="scientific">Romboutsia hominis</name>
    <dbReference type="NCBI Taxonomy" id="1507512"/>
    <lineage>
        <taxon>Bacteria</taxon>
        <taxon>Bacillati</taxon>
        <taxon>Bacillota</taxon>
        <taxon>Clostridia</taxon>
        <taxon>Peptostreptococcales</taxon>
        <taxon>Peptostreptococcaceae</taxon>
        <taxon>Romboutsia</taxon>
    </lineage>
</organism>
<dbReference type="Pfam" id="PF13482">
    <property type="entry name" value="RNase_H_2"/>
    <property type="match status" value="1"/>
</dbReference>
<dbReference type="PANTHER" id="PTHR38462:SF1">
    <property type="entry name" value="YPRB RIBONUCLEASE H-LIKE DOMAIN-CONTAINING PROTEIN"/>
    <property type="match status" value="1"/>
</dbReference>
<keyword evidence="2" id="KW-0540">Nuclease</keyword>
<dbReference type="InterPro" id="IPR038720">
    <property type="entry name" value="YprB_RNase_H-like_dom"/>
</dbReference>
<keyword evidence="2" id="KW-0269">Exonuclease</keyword>
<keyword evidence="2" id="KW-0378">Hydrolase</keyword>
<dbReference type="Gene3D" id="3.30.420.10">
    <property type="entry name" value="Ribonuclease H-like superfamily/Ribonuclease H"/>
    <property type="match status" value="1"/>
</dbReference>
<keyword evidence="3" id="KW-1185">Reference proteome</keyword>
<dbReference type="RefSeq" id="WP_166506003.1">
    <property type="nucleotide sequence ID" value="NZ_JAKNTL010000007.1"/>
</dbReference>
<dbReference type="InterPro" id="IPR012337">
    <property type="entry name" value="RNaseH-like_sf"/>
</dbReference>
<dbReference type="GO" id="GO:0003676">
    <property type="term" value="F:nucleic acid binding"/>
    <property type="evidence" value="ECO:0007669"/>
    <property type="project" value="InterPro"/>
</dbReference>
<proteinExistence type="predicted"/>
<feature type="domain" description="YprB ribonuclease H-like" evidence="1">
    <location>
        <begin position="21"/>
        <end position="185"/>
    </location>
</feature>
<evidence type="ECO:0000313" key="2">
    <source>
        <dbReference type="EMBL" id="CEI73984.1"/>
    </source>
</evidence>
<dbReference type="PANTHER" id="PTHR38462">
    <property type="entry name" value="EXONUCLEASE-LIKE PROTEIN"/>
    <property type="match status" value="1"/>
</dbReference>
<dbReference type="AlphaFoldDB" id="A0A2P2BXT6"/>
<accession>A0A2P2BXT6</accession>
<reference evidence="2 3" key="1">
    <citation type="submission" date="2014-09" db="EMBL/GenBank/DDBJ databases">
        <authorList>
            <person name="Hornung B.V."/>
        </authorList>
    </citation>
    <scope>NUCLEOTIDE SEQUENCE [LARGE SCALE GENOMIC DNA]</scope>
    <source>
        <strain evidence="2 3">FRIFI</strain>
    </source>
</reference>
<protein>
    <submittedName>
        <fullName evidence="2">Exonuclease-like protein</fullName>
    </submittedName>
</protein>